<gene>
    <name evidence="8" type="ORF">JAZ04_01225</name>
</gene>
<organism evidence="8 9">
    <name type="scientific">Candidatus Thiodiazotropha lotti</name>
    <dbReference type="NCBI Taxonomy" id="2792787"/>
    <lineage>
        <taxon>Bacteria</taxon>
        <taxon>Pseudomonadati</taxon>
        <taxon>Pseudomonadota</taxon>
        <taxon>Gammaproteobacteria</taxon>
        <taxon>Chromatiales</taxon>
        <taxon>Sedimenticolaceae</taxon>
        <taxon>Candidatus Thiodiazotropha</taxon>
    </lineage>
</organism>
<dbReference type="Proteomes" id="UP000886687">
    <property type="component" value="Unassembled WGS sequence"/>
</dbReference>
<sequence>MQNCCSSNHCSDGAAAANPEFRKALWVALFVNLIMFTIEIIGGLYANSVSLLADAVDFAGDAANYALSLSVLSLGILWRARAAMIKGISMGAYGLLVVGKTVWASLYGAAPEAYTMGLIGLIALIANLSVAMMLYRFRNGDANMRSVWLCSRNDSIVNLMIILAALGVLGTASRWPDLVVAAVVSVLAISSAILIVVQARREIATAEKGALTLPVTIKIDQSK</sequence>
<feature type="transmembrane region" description="Helical" evidence="6">
    <location>
        <begin position="24"/>
        <end position="46"/>
    </location>
</feature>
<feature type="transmembrane region" description="Helical" evidence="6">
    <location>
        <begin position="116"/>
        <end position="135"/>
    </location>
</feature>
<evidence type="ECO:0000256" key="4">
    <source>
        <dbReference type="ARBA" id="ARBA00022989"/>
    </source>
</evidence>
<dbReference type="EMBL" id="JAEPDI010000001">
    <property type="protein sequence ID" value="MCG7937467.1"/>
    <property type="molecule type" value="Genomic_DNA"/>
</dbReference>
<comment type="caution">
    <text evidence="8">The sequence shown here is derived from an EMBL/GenBank/DDBJ whole genome shotgun (WGS) entry which is preliminary data.</text>
</comment>
<dbReference type="Pfam" id="PF01545">
    <property type="entry name" value="Cation_efflux"/>
    <property type="match status" value="1"/>
</dbReference>
<evidence type="ECO:0000313" key="9">
    <source>
        <dbReference type="Proteomes" id="UP000886687"/>
    </source>
</evidence>
<name>A0A9E4K0P2_9GAMM</name>
<feature type="domain" description="Cation efflux protein transmembrane" evidence="7">
    <location>
        <begin position="25"/>
        <end position="202"/>
    </location>
</feature>
<keyword evidence="3" id="KW-0813">Transport</keyword>
<dbReference type="InterPro" id="IPR058533">
    <property type="entry name" value="Cation_efflux_TM"/>
</dbReference>
<dbReference type="InterPro" id="IPR027469">
    <property type="entry name" value="Cation_efflux_TMD_sf"/>
</dbReference>
<dbReference type="SUPFAM" id="SSF161111">
    <property type="entry name" value="Cation efflux protein transmembrane domain-like"/>
    <property type="match status" value="1"/>
</dbReference>
<evidence type="ECO:0000256" key="3">
    <source>
        <dbReference type="ARBA" id="ARBA00022906"/>
    </source>
</evidence>
<reference evidence="8" key="1">
    <citation type="journal article" date="2021" name="Proc. Natl. Acad. Sci. U.S.A.">
        <title>Global biogeography of chemosynthetic symbionts reveals both localized and globally distributed symbiont groups. .</title>
        <authorList>
            <person name="Osvatic J.T."/>
            <person name="Wilkins L.G.E."/>
            <person name="Leibrecht L."/>
            <person name="Leray M."/>
            <person name="Zauner S."/>
            <person name="Polzin J."/>
            <person name="Camacho Y."/>
            <person name="Gros O."/>
            <person name="van Gils J.A."/>
            <person name="Eisen J.A."/>
            <person name="Petersen J.M."/>
            <person name="Yuen B."/>
        </authorList>
    </citation>
    <scope>NUCLEOTIDE SEQUENCE</scope>
    <source>
        <strain evidence="8">MAGL173</strain>
    </source>
</reference>
<dbReference type="GO" id="GO:0005886">
    <property type="term" value="C:plasma membrane"/>
    <property type="evidence" value="ECO:0007669"/>
    <property type="project" value="TreeGrafter"/>
</dbReference>
<feature type="transmembrane region" description="Helical" evidence="6">
    <location>
        <begin position="58"/>
        <end position="78"/>
    </location>
</feature>
<dbReference type="PANTHER" id="PTHR11562:SF17">
    <property type="entry name" value="RE54080P-RELATED"/>
    <property type="match status" value="1"/>
</dbReference>
<keyword evidence="3" id="KW-0406">Ion transport</keyword>
<dbReference type="AlphaFoldDB" id="A0A9E4K0P2"/>
<proteinExistence type="predicted"/>
<feature type="transmembrane region" description="Helical" evidence="6">
    <location>
        <begin position="178"/>
        <end position="197"/>
    </location>
</feature>
<keyword evidence="3" id="KW-0862">Zinc</keyword>
<keyword evidence="5 6" id="KW-0472">Membrane</keyword>
<dbReference type="GO" id="GO:0005385">
    <property type="term" value="F:zinc ion transmembrane transporter activity"/>
    <property type="evidence" value="ECO:0007669"/>
    <property type="project" value="TreeGrafter"/>
</dbReference>
<accession>A0A9E4K0P2</accession>
<comment type="subcellular location">
    <subcellularLocation>
        <location evidence="1">Membrane</location>
        <topology evidence="1">Multi-pass membrane protein</topology>
    </subcellularLocation>
</comment>
<dbReference type="Gene3D" id="1.20.1510.10">
    <property type="entry name" value="Cation efflux protein transmembrane domain"/>
    <property type="match status" value="1"/>
</dbReference>
<evidence type="ECO:0000256" key="5">
    <source>
        <dbReference type="ARBA" id="ARBA00023136"/>
    </source>
</evidence>
<evidence type="ECO:0000259" key="7">
    <source>
        <dbReference type="Pfam" id="PF01545"/>
    </source>
</evidence>
<evidence type="ECO:0000256" key="6">
    <source>
        <dbReference type="SAM" id="Phobius"/>
    </source>
</evidence>
<keyword evidence="4 6" id="KW-1133">Transmembrane helix</keyword>
<evidence type="ECO:0000313" key="8">
    <source>
        <dbReference type="EMBL" id="MCG7937467.1"/>
    </source>
</evidence>
<feature type="transmembrane region" description="Helical" evidence="6">
    <location>
        <begin position="90"/>
        <end position="110"/>
    </location>
</feature>
<keyword evidence="3" id="KW-0864">Zinc transport</keyword>
<feature type="transmembrane region" description="Helical" evidence="6">
    <location>
        <begin position="156"/>
        <end position="172"/>
    </location>
</feature>
<protein>
    <submittedName>
        <fullName evidence="8">Cation transporter</fullName>
    </submittedName>
</protein>
<evidence type="ECO:0000256" key="1">
    <source>
        <dbReference type="ARBA" id="ARBA00004141"/>
    </source>
</evidence>
<dbReference type="InterPro" id="IPR050681">
    <property type="entry name" value="CDF/SLC30A"/>
</dbReference>
<keyword evidence="2 6" id="KW-0812">Transmembrane</keyword>
<dbReference type="PANTHER" id="PTHR11562">
    <property type="entry name" value="CATION EFFLUX PROTEIN/ ZINC TRANSPORTER"/>
    <property type="match status" value="1"/>
</dbReference>
<evidence type="ECO:0000256" key="2">
    <source>
        <dbReference type="ARBA" id="ARBA00022692"/>
    </source>
</evidence>